<dbReference type="Gene3D" id="3.30.830.10">
    <property type="entry name" value="Metalloenzyme, LuxS/M16 peptidase-like"/>
    <property type="match status" value="2"/>
</dbReference>
<dbReference type="SUPFAM" id="SSF63411">
    <property type="entry name" value="LuxS/MPP-like metallohydrolase"/>
    <property type="match status" value="2"/>
</dbReference>
<dbReference type="Pfam" id="PF00675">
    <property type="entry name" value="Peptidase_M16"/>
    <property type="match status" value="1"/>
</dbReference>
<comment type="cofactor">
    <cofactor evidence="1">
        <name>Zn(2+)</name>
        <dbReference type="ChEBI" id="CHEBI:29105"/>
    </cofactor>
</comment>
<keyword evidence="3" id="KW-0645">Protease</keyword>
<dbReference type="RefSeq" id="WP_379091341.1">
    <property type="nucleotide sequence ID" value="NZ_JBHTJO010000002.1"/>
</dbReference>
<organism evidence="11 12">
    <name type="scientific">Methyloligella solikamskensis</name>
    <dbReference type="NCBI Taxonomy" id="1177756"/>
    <lineage>
        <taxon>Bacteria</taxon>
        <taxon>Pseudomonadati</taxon>
        <taxon>Pseudomonadota</taxon>
        <taxon>Alphaproteobacteria</taxon>
        <taxon>Hyphomicrobiales</taxon>
        <taxon>Hyphomicrobiaceae</taxon>
        <taxon>Methyloligella</taxon>
    </lineage>
</organism>
<evidence type="ECO:0000259" key="10">
    <source>
        <dbReference type="Pfam" id="PF05193"/>
    </source>
</evidence>
<dbReference type="InterPro" id="IPR011765">
    <property type="entry name" value="Pept_M16_N"/>
</dbReference>
<gene>
    <name evidence="11" type="ORF">ACFQ2F_14705</name>
</gene>
<keyword evidence="12" id="KW-1185">Reference proteome</keyword>
<evidence type="ECO:0000313" key="12">
    <source>
        <dbReference type="Proteomes" id="UP001597102"/>
    </source>
</evidence>
<dbReference type="Pfam" id="PF05193">
    <property type="entry name" value="Peptidase_M16_C"/>
    <property type="match status" value="1"/>
</dbReference>
<dbReference type="InterPro" id="IPR011249">
    <property type="entry name" value="Metalloenz_LuxS/M16"/>
</dbReference>
<feature type="domain" description="Peptidase M16 C-terminal" evidence="10">
    <location>
        <begin position="181"/>
        <end position="363"/>
    </location>
</feature>
<dbReference type="PANTHER" id="PTHR43690">
    <property type="entry name" value="NARDILYSIN"/>
    <property type="match status" value="1"/>
</dbReference>
<name>A0ABW3JE16_9HYPH</name>
<sequence>MTEGLIPADGGLGRKVHEFFLENGLQVVVIPDHRAPVATQMLWYKVGSADDPKGISGLAHFVEHLMFKGTEANPPGQFAKVVARNGGEFNAFTRNDVTAYFERVAKDRLPTVMALEADRMINLRFSAEEVKSERDVVLEERRSRVENAPNAILQERMMAALFPGHPYGIPVIGWYEEIEGFSPEAAVEFYKRYYAPNNAVLVIAGDVTPEEVRTLAEETFGPIPASDLEPVHVRPVTAAPTEPAVIHVADPRAGRITVQRYFPVPSYPSAKPGEAEALDLMMRIVTGGAAGKLYRRLVVEEKLAATAGGGYVRPLRDAGMLAFDAIAAEGVSAEELEAALTRFIAELREGNITEADLTRAKSAYLAQFVYAADSQDELAAHYGGFLSAGLTLDQIETWPERIDQVTVADIEKVAATYLDPARSVTGILEPSAESLAA</sequence>
<evidence type="ECO:0000256" key="6">
    <source>
        <dbReference type="ARBA" id="ARBA00022833"/>
    </source>
</evidence>
<evidence type="ECO:0000313" key="11">
    <source>
        <dbReference type="EMBL" id="MFD0988346.1"/>
    </source>
</evidence>
<protein>
    <submittedName>
        <fullName evidence="11">M16 family metallopeptidase</fullName>
    </submittedName>
</protein>
<evidence type="ECO:0000256" key="4">
    <source>
        <dbReference type="ARBA" id="ARBA00022723"/>
    </source>
</evidence>
<dbReference type="InterPro" id="IPR001431">
    <property type="entry name" value="Pept_M16_Zn_BS"/>
</dbReference>
<evidence type="ECO:0000259" key="9">
    <source>
        <dbReference type="Pfam" id="PF00675"/>
    </source>
</evidence>
<evidence type="ECO:0000256" key="8">
    <source>
        <dbReference type="RuleBase" id="RU004447"/>
    </source>
</evidence>
<reference evidence="12" key="1">
    <citation type="journal article" date="2019" name="Int. J. Syst. Evol. Microbiol.">
        <title>The Global Catalogue of Microorganisms (GCM) 10K type strain sequencing project: providing services to taxonomists for standard genome sequencing and annotation.</title>
        <authorList>
            <consortium name="The Broad Institute Genomics Platform"/>
            <consortium name="The Broad Institute Genome Sequencing Center for Infectious Disease"/>
            <person name="Wu L."/>
            <person name="Ma J."/>
        </authorList>
    </citation>
    <scope>NUCLEOTIDE SEQUENCE [LARGE SCALE GENOMIC DNA]</scope>
    <source>
        <strain evidence="12">CCUG 61697</strain>
    </source>
</reference>
<feature type="domain" description="Peptidase M16 N-terminal" evidence="9">
    <location>
        <begin position="27"/>
        <end position="172"/>
    </location>
</feature>
<comment type="similarity">
    <text evidence="2 8">Belongs to the peptidase M16 family.</text>
</comment>
<proteinExistence type="inferred from homology"/>
<dbReference type="Proteomes" id="UP001597102">
    <property type="component" value="Unassembled WGS sequence"/>
</dbReference>
<accession>A0ABW3JE16</accession>
<dbReference type="PANTHER" id="PTHR43690:SF17">
    <property type="entry name" value="PROTEIN YHJJ"/>
    <property type="match status" value="1"/>
</dbReference>
<keyword evidence="4" id="KW-0479">Metal-binding</keyword>
<evidence type="ECO:0000256" key="5">
    <source>
        <dbReference type="ARBA" id="ARBA00022801"/>
    </source>
</evidence>
<dbReference type="InterPro" id="IPR007863">
    <property type="entry name" value="Peptidase_M16_C"/>
</dbReference>
<evidence type="ECO:0000256" key="3">
    <source>
        <dbReference type="ARBA" id="ARBA00022670"/>
    </source>
</evidence>
<keyword evidence="7" id="KW-0482">Metalloprotease</keyword>
<evidence type="ECO:0000256" key="2">
    <source>
        <dbReference type="ARBA" id="ARBA00007261"/>
    </source>
</evidence>
<keyword evidence="5" id="KW-0378">Hydrolase</keyword>
<keyword evidence="6" id="KW-0862">Zinc</keyword>
<dbReference type="InterPro" id="IPR050626">
    <property type="entry name" value="Peptidase_M16"/>
</dbReference>
<dbReference type="PROSITE" id="PS00143">
    <property type="entry name" value="INSULINASE"/>
    <property type="match status" value="1"/>
</dbReference>
<evidence type="ECO:0000256" key="7">
    <source>
        <dbReference type="ARBA" id="ARBA00023049"/>
    </source>
</evidence>
<comment type="caution">
    <text evidence="11">The sequence shown here is derived from an EMBL/GenBank/DDBJ whole genome shotgun (WGS) entry which is preliminary data.</text>
</comment>
<evidence type="ECO:0000256" key="1">
    <source>
        <dbReference type="ARBA" id="ARBA00001947"/>
    </source>
</evidence>
<dbReference type="EMBL" id="JBHTJO010000002">
    <property type="protein sequence ID" value="MFD0988346.1"/>
    <property type="molecule type" value="Genomic_DNA"/>
</dbReference>